<sequence length="99" mass="11367">MSNSELNYWLSRFVLEIRKVDGSCYPPNSILSMVMGLASYIKVERKVNIDILSNSEFEEFRQVLDGQMKKLSNMGLGNLRKQAEPITDNEEEQCGNVEF</sequence>
<dbReference type="PANTHER" id="PTHR21446:SF12">
    <property type="entry name" value="POTASSIUM CHANNEL TETRAMERIZATION DOMAIN CONTAINING 1"/>
    <property type="match status" value="1"/>
</dbReference>
<dbReference type="EMBL" id="JAZGQO010000007">
    <property type="protein sequence ID" value="KAK6181818.1"/>
    <property type="molecule type" value="Genomic_DNA"/>
</dbReference>
<evidence type="ECO:0000259" key="1">
    <source>
        <dbReference type="Pfam" id="PF25561"/>
    </source>
</evidence>
<feature type="domain" description="QRICH1-like" evidence="1">
    <location>
        <begin position="1"/>
        <end position="70"/>
    </location>
</feature>
<protein>
    <recommendedName>
        <fullName evidence="1">QRICH1-like domain-containing protein</fullName>
    </recommendedName>
</protein>
<name>A0AAN8JVS8_PATCE</name>
<comment type="caution">
    <text evidence="2">The sequence shown here is derived from an EMBL/GenBank/DDBJ whole genome shotgun (WGS) entry which is preliminary data.</text>
</comment>
<organism evidence="2 3">
    <name type="scientific">Patella caerulea</name>
    <name type="common">Rayed Mediterranean limpet</name>
    <dbReference type="NCBI Taxonomy" id="87958"/>
    <lineage>
        <taxon>Eukaryota</taxon>
        <taxon>Metazoa</taxon>
        <taxon>Spiralia</taxon>
        <taxon>Lophotrochozoa</taxon>
        <taxon>Mollusca</taxon>
        <taxon>Gastropoda</taxon>
        <taxon>Patellogastropoda</taxon>
        <taxon>Patelloidea</taxon>
        <taxon>Patellidae</taxon>
        <taxon>Patella</taxon>
    </lineage>
</organism>
<proteinExistence type="predicted"/>
<dbReference type="AlphaFoldDB" id="A0AAN8JVS8"/>
<keyword evidence="3" id="KW-1185">Reference proteome</keyword>
<dbReference type="Proteomes" id="UP001347796">
    <property type="component" value="Unassembled WGS sequence"/>
</dbReference>
<dbReference type="PANTHER" id="PTHR21446">
    <property type="entry name" value="DUF3504 DOMAIN-CONTAINING PROTEIN"/>
    <property type="match status" value="1"/>
</dbReference>
<dbReference type="Pfam" id="PF25561">
    <property type="entry name" value="QRICH1"/>
    <property type="match status" value="1"/>
</dbReference>
<evidence type="ECO:0000313" key="2">
    <source>
        <dbReference type="EMBL" id="KAK6181818.1"/>
    </source>
</evidence>
<accession>A0AAN8JVS8</accession>
<dbReference type="InterPro" id="IPR052787">
    <property type="entry name" value="MAVS"/>
</dbReference>
<dbReference type="InterPro" id="IPR057926">
    <property type="entry name" value="QRICH1_dom"/>
</dbReference>
<reference evidence="2 3" key="1">
    <citation type="submission" date="2024-01" db="EMBL/GenBank/DDBJ databases">
        <title>The genome of the rayed Mediterranean limpet Patella caerulea (Linnaeus, 1758).</title>
        <authorList>
            <person name="Anh-Thu Weber A."/>
            <person name="Halstead-Nussloch G."/>
        </authorList>
    </citation>
    <scope>NUCLEOTIDE SEQUENCE [LARGE SCALE GENOMIC DNA]</scope>
    <source>
        <strain evidence="2">AATW-2023a</strain>
        <tissue evidence="2">Whole specimen</tissue>
    </source>
</reference>
<evidence type="ECO:0000313" key="3">
    <source>
        <dbReference type="Proteomes" id="UP001347796"/>
    </source>
</evidence>
<gene>
    <name evidence="2" type="ORF">SNE40_009601</name>
</gene>